<name>A0ABM9L5Y6_9MYCO</name>
<dbReference type="Proteomes" id="UP001190336">
    <property type="component" value="Chromosome"/>
</dbReference>
<feature type="region of interest" description="Disordered" evidence="1">
    <location>
        <begin position="171"/>
        <end position="318"/>
    </location>
</feature>
<evidence type="ECO:0000313" key="3">
    <source>
        <dbReference type="Proteomes" id="UP001190336"/>
    </source>
</evidence>
<protein>
    <submittedName>
        <fullName evidence="2">DUF4226 domain-containing protein</fullName>
    </submittedName>
</protein>
<evidence type="ECO:0000256" key="1">
    <source>
        <dbReference type="SAM" id="MobiDB-lite"/>
    </source>
</evidence>
<feature type="compositionally biased region" description="Low complexity" evidence="1">
    <location>
        <begin position="281"/>
        <end position="292"/>
    </location>
</feature>
<dbReference type="Pfam" id="PF10774">
    <property type="entry name" value="DUF4226"/>
    <property type="match status" value="1"/>
</dbReference>
<proteinExistence type="predicted"/>
<reference evidence="2 3" key="1">
    <citation type="submission" date="2023-08" db="EMBL/GenBank/DDBJ databases">
        <authorList>
            <person name="Folkvardsen B D."/>
            <person name="Norman A."/>
        </authorList>
    </citation>
    <scope>NUCLEOTIDE SEQUENCE [LARGE SCALE GENOMIC DNA]</scope>
    <source>
        <strain evidence="2 3">Mu0083</strain>
    </source>
</reference>
<organism evidence="2 3">
    <name type="scientific">[Mycobacterium] kokjensenii</name>
    <dbReference type="NCBI Taxonomy" id="3064287"/>
    <lineage>
        <taxon>Bacteria</taxon>
        <taxon>Bacillati</taxon>
        <taxon>Actinomycetota</taxon>
        <taxon>Actinomycetes</taxon>
        <taxon>Mycobacteriales</taxon>
        <taxon>Mycobacteriaceae</taxon>
        <taxon>Mycolicibacter</taxon>
    </lineage>
</organism>
<evidence type="ECO:0000313" key="2">
    <source>
        <dbReference type="EMBL" id="CAJ1492981.1"/>
    </source>
</evidence>
<sequence>MATRDDVLDAIGRIEMSGGGGEATRIAEAALTLPLPPSGYDRVLDQLRSAGQIFAEQQQGPAAAAMRRAELALSQQLSHAAEFDRQVIEALRRTHKTSLEGRRNLDDLQTEIAGAAAAWDLSTAPGAREFRKYLIAKLGEIVRVVQETNDDDTSKQALAIALAALYAAEPAREDAVPSDADPVSTKDTAIPSAGFDPAFADDSDLEPYPDLPAADQPETGFPDPAGPMPALPGLSAVPGFGGDGPGFGAMPVGPVPGLPWQGSASDWGGDTMPDEDDYSPDDVAAGDAANDGPDPESPGHDPGADDPVPVRLPDGETTSVADPQLAAAMQAVADGQPVAQAFGDRGIPIPPPGMPVTAPIDVDRLRPGDIGVFTDRHALAVGNGRALLDGQLHAAANLQGPGFLGWQHLLRGGDEQAALDEPAATRPADWSDRRLSLKNPITSGIVDRRGR</sequence>
<accession>A0ABM9L5Y6</accession>
<dbReference type="RefSeq" id="WP_308474705.1">
    <property type="nucleotide sequence ID" value="NZ_OY726394.1"/>
</dbReference>
<keyword evidence="3" id="KW-1185">Reference proteome</keyword>
<dbReference type="EMBL" id="OY726394">
    <property type="protein sequence ID" value="CAJ1492981.1"/>
    <property type="molecule type" value="Genomic_DNA"/>
</dbReference>
<gene>
    <name evidence="2" type="ORF">MU0083_000042</name>
</gene>
<dbReference type="InterPro" id="IPR019710">
    <property type="entry name" value="DUF4226"/>
</dbReference>